<protein>
    <submittedName>
        <fullName evidence="1">DNA polymerase III subunit delta</fullName>
        <ecNumber evidence="1">2.7.7.7</ecNumber>
    </submittedName>
</protein>
<dbReference type="NCBIfam" id="TIGR00678">
    <property type="entry name" value="holB"/>
    <property type="match status" value="1"/>
</dbReference>
<dbReference type="Pfam" id="PF13177">
    <property type="entry name" value="DNA_pol3_delta2"/>
    <property type="match status" value="1"/>
</dbReference>
<dbReference type="Gene3D" id="3.40.50.300">
    <property type="entry name" value="P-loop containing nucleotide triphosphate hydrolases"/>
    <property type="match status" value="1"/>
</dbReference>
<name>A0ABV2CTX1_9RHOO</name>
<dbReference type="EC" id="2.7.7.7" evidence="1"/>
<dbReference type="EMBL" id="JBEWLZ010000011">
    <property type="protein sequence ID" value="MET1491328.1"/>
    <property type="molecule type" value="Genomic_DNA"/>
</dbReference>
<keyword evidence="1" id="KW-0548">Nucleotidyltransferase</keyword>
<dbReference type="InterPro" id="IPR050238">
    <property type="entry name" value="DNA_Rep/Repair_Clamp_Loader"/>
</dbReference>
<dbReference type="InterPro" id="IPR004622">
    <property type="entry name" value="DNA_pol_HolB"/>
</dbReference>
<dbReference type="GO" id="GO:0003887">
    <property type="term" value="F:DNA-directed DNA polymerase activity"/>
    <property type="evidence" value="ECO:0007669"/>
    <property type="project" value="UniProtKB-EC"/>
</dbReference>
<keyword evidence="1" id="KW-0808">Transferase</keyword>
<dbReference type="SUPFAM" id="SSF52540">
    <property type="entry name" value="P-loop containing nucleoside triphosphate hydrolases"/>
    <property type="match status" value="1"/>
</dbReference>
<accession>A0ABV2CTX1</accession>
<keyword evidence="2" id="KW-1185">Reference proteome</keyword>
<dbReference type="PANTHER" id="PTHR11669">
    <property type="entry name" value="REPLICATION FACTOR C / DNA POLYMERASE III GAMMA-TAU SUBUNIT"/>
    <property type="match status" value="1"/>
</dbReference>
<sequence>MSLEALPEWLQPVWNKILSRRDRMPHALLFCGAPGSGKRLFAEHLSRALLCRAPQANGFACGACAACNWIAASNHPDYFTLIPAADEASDDDGETADAGKKEKAKSSQIVIDQVRSLQGALEVGAGGHDGGRRVVIVDPAEAMNHAAANALLKALEEPLESTHYLLVSHAPGRLLPTIRSRCQVIDFPRPEPEVALAWLRREGVRDDALLGFASGLPVAARDYAQGDLQLIRRQLAKELAAVSATEPLKLAADWEARLKLKASVEAGFTMVTLVSWIQRWLFDGVCVANGLRPRFYQDFEAELRQATHNRCEAWMDCSRVVQEFRRVAQHPLNARLFLEDLVLNLRRAM</sequence>
<organism evidence="1 2">
    <name type="scientific">Uliginosibacterium paludis</name>
    <dbReference type="NCBI Taxonomy" id="1615952"/>
    <lineage>
        <taxon>Bacteria</taxon>
        <taxon>Pseudomonadati</taxon>
        <taxon>Pseudomonadota</taxon>
        <taxon>Betaproteobacteria</taxon>
        <taxon>Rhodocyclales</taxon>
        <taxon>Zoogloeaceae</taxon>
        <taxon>Uliginosibacterium</taxon>
    </lineage>
</organism>
<dbReference type="PANTHER" id="PTHR11669:SF8">
    <property type="entry name" value="DNA POLYMERASE III SUBUNIT DELTA"/>
    <property type="match status" value="1"/>
</dbReference>
<dbReference type="Proteomes" id="UP001548590">
    <property type="component" value="Unassembled WGS sequence"/>
</dbReference>
<evidence type="ECO:0000313" key="1">
    <source>
        <dbReference type="EMBL" id="MET1491328.1"/>
    </source>
</evidence>
<comment type="caution">
    <text evidence="1">The sequence shown here is derived from an EMBL/GenBank/DDBJ whole genome shotgun (WGS) entry which is preliminary data.</text>
</comment>
<dbReference type="RefSeq" id="WP_345929364.1">
    <property type="nucleotide sequence ID" value="NZ_JBDIVF010000009.1"/>
</dbReference>
<reference evidence="1 2" key="1">
    <citation type="submission" date="2024-07" db="EMBL/GenBank/DDBJ databases">
        <title>Uliginosibacterium paludis KCTC:42655.</title>
        <authorList>
            <person name="Kim M.K."/>
        </authorList>
    </citation>
    <scope>NUCLEOTIDE SEQUENCE [LARGE SCALE GENOMIC DNA]</scope>
    <source>
        <strain evidence="1 2">KCTC 42655</strain>
    </source>
</reference>
<dbReference type="InterPro" id="IPR027417">
    <property type="entry name" value="P-loop_NTPase"/>
</dbReference>
<gene>
    <name evidence="1" type="primary">holB</name>
    <name evidence="1" type="ORF">ABVT11_15935</name>
</gene>
<proteinExistence type="predicted"/>
<evidence type="ECO:0000313" key="2">
    <source>
        <dbReference type="Proteomes" id="UP001548590"/>
    </source>
</evidence>